<evidence type="ECO:0000256" key="9">
    <source>
        <dbReference type="ARBA" id="ARBA00023170"/>
    </source>
</evidence>
<evidence type="ECO:0000256" key="3">
    <source>
        <dbReference type="ARBA" id="ARBA00022723"/>
    </source>
</evidence>
<dbReference type="PROSITE" id="PS51030">
    <property type="entry name" value="NUCLEAR_REC_DBD_2"/>
    <property type="match status" value="1"/>
</dbReference>
<organism evidence="15 16">
    <name type="scientific">Caenorhabditis japonica</name>
    <dbReference type="NCBI Taxonomy" id="281687"/>
    <lineage>
        <taxon>Eukaryota</taxon>
        <taxon>Metazoa</taxon>
        <taxon>Ecdysozoa</taxon>
        <taxon>Nematoda</taxon>
        <taxon>Chromadorea</taxon>
        <taxon>Rhabditida</taxon>
        <taxon>Rhabditina</taxon>
        <taxon>Rhabditomorpha</taxon>
        <taxon>Rhabditoidea</taxon>
        <taxon>Rhabditidae</taxon>
        <taxon>Peloderinae</taxon>
        <taxon>Caenorhabditis</taxon>
    </lineage>
</organism>
<evidence type="ECO:0000259" key="14">
    <source>
        <dbReference type="PROSITE" id="PS51843"/>
    </source>
</evidence>
<dbReference type="Pfam" id="PF00105">
    <property type="entry name" value="zf-C4"/>
    <property type="match status" value="1"/>
</dbReference>
<dbReference type="CDD" id="cd06960">
    <property type="entry name" value="NR_DBD_HNF4A"/>
    <property type="match status" value="1"/>
</dbReference>
<dbReference type="PROSITE" id="PS51843">
    <property type="entry name" value="NR_LBD"/>
    <property type="match status" value="1"/>
</dbReference>
<dbReference type="AlphaFoldDB" id="A0A8R1HPA5"/>
<dbReference type="Gene3D" id="1.10.565.10">
    <property type="entry name" value="Retinoid X Receptor"/>
    <property type="match status" value="1"/>
</dbReference>
<feature type="domain" description="Nuclear receptor" evidence="13">
    <location>
        <begin position="12"/>
        <end position="88"/>
    </location>
</feature>
<evidence type="ECO:0000313" key="15">
    <source>
        <dbReference type="EnsemblMetazoa" id="CJA03989.1"/>
    </source>
</evidence>
<evidence type="ECO:0000256" key="2">
    <source>
        <dbReference type="ARBA" id="ARBA00005993"/>
    </source>
</evidence>
<dbReference type="PANTHER" id="PTHR46397">
    <property type="entry name" value="NUCLEAR HORMONE RECEPTOR FAMILY-RELATED"/>
    <property type="match status" value="1"/>
</dbReference>
<dbReference type="Pfam" id="PF00104">
    <property type="entry name" value="Hormone_recep"/>
    <property type="match status" value="1"/>
</dbReference>
<sequence length="449" mass="51639">MKVERTDGYPPTAKCLVCEHPDGGSAHFGSTSCLACAAFFRRTVSLNIQFQCKKENNCVIFHELRMICRSCRFEKCVKAGMRRECVQKRRSNKKVPKKHMMREDQIKTEIDDCKFDCAADQTDDNSPLSIEKKSPPGLNPNDSPMMNEYKFDSSELPSTSAAALRHEQTPNCQDESRVINMSGVDLLRFYVDQLKASMDRRRMIFTESGLLAVIEDRGDMPFDPSEPPPHSLKRQYESQRFDNLLAQDFCKTCPGFDLFEQMEKAIFYRACSLSYCLLDIAWITVEAFKHELENPQVMFTDGSTCTVNDMSYGWDDEEDICANEKKKLFFTFIQRFNDALCRPIRTMRLTHVEFAALKALCIWKLGYCEYTPSMKVIAKEHEEALLDGLNIYYEDLFEDPAETSVRLGNLILLMGTVFEMNQLIMETYKSAELFALFKLDTLSKSLLTL</sequence>
<accession>A0A8R1HPA5</accession>
<evidence type="ECO:0008006" key="17">
    <source>
        <dbReference type="Google" id="ProtNLM"/>
    </source>
</evidence>
<dbReference type="InterPro" id="IPR000536">
    <property type="entry name" value="Nucl_hrmn_rcpt_lig-bd"/>
</dbReference>
<dbReference type="Proteomes" id="UP000005237">
    <property type="component" value="Unassembled WGS sequence"/>
</dbReference>
<dbReference type="GO" id="GO:0005634">
    <property type="term" value="C:nucleus"/>
    <property type="evidence" value="ECO:0007669"/>
    <property type="project" value="UniProtKB-SubCell"/>
</dbReference>
<keyword evidence="3 11" id="KW-0479">Metal-binding</keyword>
<dbReference type="SMART" id="SM00430">
    <property type="entry name" value="HOLI"/>
    <property type="match status" value="1"/>
</dbReference>
<comment type="similarity">
    <text evidence="2 11">Belongs to the nuclear hormone receptor family.</text>
</comment>
<evidence type="ECO:0000256" key="7">
    <source>
        <dbReference type="ARBA" id="ARBA00023125"/>
    </source>
</evidence>
<evidence type="ECO:0000256" key="1">
    <source>
        <dbReference type="ARBA" id="ARBA00004123"/>
    </source>
</evidence>
<keyword evidence="6 11" id="KW-0805">Transcription regulation</keyword>
<keyword evidence="9 11" id="KW-0675">Receptor</keyword>
<feature type="domain" description="NR LBD" evidence="14">
    <location>
        <begin position="193"/>
        <end position="449"/>
    </location>
</feature>
<dbReference type="PANTHER" id="PTHR46397:SF5">
    <property type="entry name" value="NUCLEAR HORMONE RECEPTOR FAMILY MEMBER NHR-20"/>
    <property type="match status" value="1"/>
</dbReference>
<evidence type="ECO:0000256" key="8">
    <source>
        <dbReference type="ARBA" id="ARBA00023163"/>
    </source>
</evidence>
<feature type="region of interest" description="Disordered" evidence="12">
    <location>
        <begin position="122"/>
        <end position="151"/>
    </location>
</feature>
<evidence type="ECO:0000256" key="4">
    <source>
        <dbReference type="ARBA" id="ARBA00022771"/>
    </source>
</evidence>
<dbReference type="SMART" id="SM00399">
    <property type="entry name" value="ZnF_C4"/>
    <property type="match status" value="1"/>
</dbReference>
<keyword evidence="16" id="KW-1185">Reference proteome</keyword>
<dbReference type="PRINTS" id="PR00047">
    <property type="entry name" value="STROIDFINGER"/>
</dbReference>
<reference evidence="15" key="2">
    <citation type="submission" date="2022-06" db="UniProtKB">
        <authorList>
            <consortium name="EnsemblMetazoa"/>
        </authorList>
    </citation>
    <scope>IDENTIFICATION</scope>
    <source>
        <strain evidence="15">DF5081</strain>
    </source>
</reference>
<evidence type="ECO:0000259" key="13">
    <source>
        <dbReference type="PROSITE" id="PS51030"/>
    </source>
</evidence>
<dbReference type="SUPFAM" id="SSF48508">
    <property type="entry name" value="Nuclear receptor ligand-binding domain"/>
    <property type="match status" value="1"/>
</dbReference>
<dbReference type="PROSITE" id="PS00031">
    <property type="entry name" value="NUCLEAR_REC_DBD_1"/>
    <property type="match status" value="1"/>
</dbReference>
<dbReference type="PROSITE" id="PS51257">
    <property type="entry name" value="PROKAR_LIPOPROTEIN"/>
    <property type="match status" value="1"/>
</dbReference>
<dbReference type="InterPro" id="IPR035500">
    <property type="entry name" value="NHR-like_dom_sf"/>
</dbReference>
<dbReference type="GO" id="GO:0003700">
    <property type="term" value="F:DNA-binding transcription factor activity"/>
    <property type="evidence" value="ECO:0007669"/>
    <property type="project" value="InterPro"/>
</dbReference>
<proteinExistence type="inferred from homology"/>
<dbReference type="GO" id="GO:0008270">
    <property type="term" value="F:zinc ion binding"/>
    <property type="evidence" value="ECO:0007669"/>
    <property type="project" value="UniProtKB-KW"/>
</dbReference>
<dbReference type="CDD" id="cd06157">
    <property type="entry name" value="NR_LBD"/>
    <property type="match status" value="1"/>
</dbReference>
<name>A0A8R1HPA5_CAEJA</name>
<evidence type="ECO:0000256" key="5">
    <source>
        <dbReference type="ARBA" id="ARBA00022833"/>
    </source>
</evidence>
<dbReference type="EnsemblMetazoa" id="CJA03989.1">
    <property type="protein sequence ID" value="CJA03989.1"/>
    <property type="gene ID" value="WBGene00123193"/>
</dbReference>
<evidence type="ECO:0000256" key="10">
    <source>
        <dbReference type="ARBA" id="ARBA00023242"/>
    </source>
</evidence>
<dbReference type="InterPro" id="IPR049636">
    <property type="entry name" value="HNF4-like_DBD"/>
</dbReference>
<dbReference type="Gene3D" id="3.30.50.10">
    <property type="entry name" value="Erythroid Transcription Factor GATA-1, subunit A"/>
    <property type="match status" value="1"/>
</dbReference>
<evidence type="ECO:0000256" key="12">
    <source>
        <dbReference type="SAM" id="MobiDB-lite"/>
    </source>
</evidence>
<evidence type="ECO:0000256" key="11">
    <source>
        <dbReference type="RuleBase" id="RU004334"/>
    </source>
</evidence>
<protein>
    <recommendedName>
        <fullName evidence="17">Nuclear receptor domain-containing protein</fullName>
    </recommendedName>
</protein>
<reference evidence="16" key="1">
    <citation type="submission" date="2010-08" db="EMBL/GenBank/DDBJ databases">
        <authorList>
            <consortium name="Caenorhabditis japonica Sequencing Consortium"/>
            <person name="Wilson R.K."/>
        </authorList>
    </citation>
    <scope>NUCLEOTIDE SEQUENCE [LARGE SCALE GENOMIC DNA]</scope>
    <source>
        <strain evidence="16">DF5081</strain>
    </source>
</reference>
<comment type="subcellular location">
    <subcellularLocation>
        <location evidence="1 11">Nucleus</location>
    </subcellularLocation>
</comment>
<keyword evidence="7 11" id="KW-0238">DNA-binding</keyword>
<dbReference type="GO" id="GO:0000978">
    <property type="term" value="F:RNA polymerase II cis-regulatory region sequence-specific DNA binding"/>
    <property type="evidence" value="ECO:0007669"/>
    <property type="project" value="InterPro"/>
</dbReference>
<evidence type="ECO:0000313" key="16">
    <source>
        <dbReference type="Proteomes" id="UP000005237"/>
    </source>
</evidence>
<keyword evidence="8 11" id="KW-0804">Transcription</keyword>
<dbReference type="InterPro" id="IPR013088">
    <property type="entry name" value="Znf_NHR/GATA"/>
</dbReference>
<keyword evidence="5 11" id="KW-0862">Zinc</keyword>
<dbReference type="SUPFAM" id="SSF57716">
    <property type="entry name" value="Glucocorticoid receptor-like (DNA-binding domain)"/>
    <property type="match status" value="1"/>
</dbReference>
<dbReference type="OMA" id="LDIAWIT"/>
<evidence type="ECO:0000256" key="6">
    <source>
        <dbReference type="ARBA" id="ARBA00023015"/>
    </source>
</evidence>
<keyword evidence="4 11" id="KW-0863">Zinc-finger</keyword>
<keyword evidence="10 11" id="KW-0539">Nucleus</keyword>
<dbReference type="InterPro" id="IPR001628">
    <property type="entry name" value="Znf_hrmn_rcpt"/>
</dbReference>